<feature type="transmembrane region" description="Helical" evidence="8">
    <location>
        <begin position="238"/>
        <end position="257"/>
    </location>
</feature>
<feature type="transmembrane region" description="Helical" evidence="8">
    <location>
        <begin position="269"/>
        <end position="291"/>
    </location>
</feature>
<dbReference type="GO" id="GO:0008137">
    <property type="term" value="F:NADH dehydrogenase (ubiquinone) activity"/>
    <property type="evidence" value="ECO:0007669"/>
    <property type="project" value="InterPro"/>
</dbReference>
<evidence type="ECO:0000256" key="2">
    <source>
        <dbReference type="ARBA" id="ARBA00022475"/>
    </source>
</evidence>
<dbReference type="PANTHER" id="PTHR42682">
    <property type="entry name" value="HYDROGENASE-4 COMPONENT F"/>
    <property type="match status" value="1"/>
</dbReference>
<feature type="transmembrane region" description="Helical" evidence="8">
    <location>
        <begin position="404"/>
        <end position="421"/>
    </location>
</feature>
<keyword evidence="6 8" id="KW-0472">Membrane</keyword>
<evidence type="ECO:0000256" key="8">
    <source>
        <dbReference type="SAM" id="Phobius"/>
    </source>
</evidence>
<organism evidence="10 11">
    <name type="scientific">Siccirubricoccus deserti</name>
    <dbReference type="NCBI Taxonomy" id="2013562"/>
    <lineage>
        <taxon>Bacteria</taxon>
        <taxon>Pseudomonadati</taxon>
        <taxon>Pseudomonadota</taxon>
        <taxon>Alphaproteobacteria</taxon>
        <taxon>Acetobacterales</taxon>
        <taxon>Roseomonadaceae</taxon>
        <taxon>Siccirubricoccus</taxon>
    </lineage>
</organism>
<dbReference type="GO" id="GO:0042773">
    <property type="term" value="P:ATP synthesis coupled electron transport"/>
    <property type="evidence" value="ECO:0007669"/>
    <property type="project" value="InterPro"/>
</dbReference>
<feature type="transmembrane region" description="Helical" evidence="8">
    <location>
        <begin position="101"/>
        <end position="119"/>
    </location>
</feature>
<dbReference type="InterPro" id="IPR003918">
    <property type="entry name" value="NADH_UbQ_OxRdtase"/>
</dbReference>
<comment type="caution">
    <text evidence="10">The sequence shown here is derived from an EMBL/GenBank/DDBJ whole genome shotgun (WGS) entry which is preliminary data.</text>
</comment>
<dbReference type="AlphaFoldDB" id="A0A9X0UED6"/>
<dbReference type="InterPro" id="IPR001750">
    <property type="entry name" value="ND/Mrp_TM"/>
</dbReference>
<feature type="transmembrane region" description="Helical" evidence="8">
    <location>
        <begin position="6"/>
        <end position="26"/>
    </location>
</feature>
<evidence type="ECO:0000256" key="5">
    <source>
        <dbReference type="ARBA" id="ARBA00023002"/>
    </source>
</evidence>
<comment type="subcellular location">
    <subcellularLocation>
        <location evidence="1">Cell membrane</location>
        <topology evidence="1">Multi-pass membrane protein</topology>
    </subcellularLocation>
    <subcellularLocation>
        <location evidence="7">Membrane</location>
        <topology evidence="7">Multi-pass membrane protein</topology>
    </subcellularLocation>
</comment>
<feature type="transmembrane region" description="Helical" evidence="8">
    <location>
        <begin position="155"/>
        <end position="176"/>
    </location>
</feature>
<evidence type="ECO:0000256" key="6">
    <source>
        <dbReference type="ARBA" id="ARBA00023136"/>
    </source>
</evidence>
<evidence type="ECO:0000256" key="4">
    <source>
        <dbReference type="ARBA" id="ARBA00022989"/>
    </source>
</evidence>
<feature type="transmembrane region" description="Helical" evidence="8">
    <location>
        <begin position="125"/>
        <end position="143"/>
    </location>
</feature>
<feature type="transmembrane region" description="Helical" evidence="8">
    <location>
        <begin position="311"/>
        <end position="332"/>
    </location>
</feature>
<name>A0A9X0UED6_9PROT</name>
<dbReference type="PRINTS" id="PR01437">
    <property type="entry name" value="NUOXDRDTASE4"/>
</dbReference>
<feature type="domain" description="NADH:quinone oxidoreductase/Mrp antiporter transmembrane" evidence="9">
    <location>
        <begin position="119"/>
        <end position="411"/>
    </location>
</feature>
<evidence type="ECO:0000313" key="11">
    <source>
        <dbReference type="Proteomes" id="UP000600101"/>
    </source>
</evidence>
<dbReference type="GO" id="GO:0016491">
    <property type="term" value="F:oxidoreductase activity"/>
    <property type="evidence" value="ECO:0007669"/>
    <property type="project" value="UniProtKB-KW"/>
</dbReference>
<evidence type="ECO:0000256" key="7">
    <source>
        <dbReference type="RuleBase" id="RU000320"/>
    </source>
</evidence>
<evidence type="ECO:0000259" key="9">
    <source>
        <dbReference type="Pfam" id="PF00361"/>
    </source>
</evidence>
<dbReference type="EMBL" id="JACOMF010000033">
    <property type="protein sequence ID" value="MBC4017694.1"/>
    <property type="molecule type" value="Genomic_DNA"/>
</dbReference>
<keyword evidence="3 7" id="KW-0812">Transmembrane</keyword>
<dbReference type="RefSeq" id="WP_186772453.1">
    <property type="nucleotide sequence ID" value="NZ_JACOMF010000033.1"/>
</dbReference>
<protein>
    <submittedName>
        <fullName evidence="10">Hydrogenase 4 subunit F</fullName>
    </submittedName>
</protein>
<gene>
    <name evidence="10" type="ORF">H7965_20525</name>
</gene>
<dbReference type="PANTHER" id="PTHR42682:SF5">
    <property type="entry name" value="HYDROGENASE-4 COMPONENT F"/>
    <property type="match status" value="1"/>
</dbReference>
<evidence type="ECO:0000256" key="1">
    <source>
        <dbReference type="ARBA" id="ARBA00004651"/>
    </source>
</evidence>
<accession>A0A9X0UED6</accession>
<feature type="transmembrane region" description="Helical" evidence="8">
    <location>
        <begin position="372"/>
        <end position="397"/>
    </location>
</feature>
<dbReference type="Pfam" id="PF00361">
    <property type="entry name" value="Proton_antipo_M"/>
    <property type="match status" value="1"/>
</dbReference>
<proteinExistence type="predicted"/>
<dbReference type="InterPro" id="IPR052175">
    <property type="entry name" value="ComplexI-like_HydComp"/>
</dbReference>
<reference evidence="10" key="1">
    <citation type="submission" date="2020-08" db="EMBL/GenBank/DDBJ databases">
        <authorList>
            <person name="Hu Y."/>
            <person name="Nguyen S.V."/>
            <person name="Li F."/>
            <person name="Fanning S."/>
        </authorList>
    </citation>
    <scope>NUCLEOTIDE SEQUENCE</scope>
    <source>
        <strain evidence="10">SYSU D8009</strain>
    </source>
</reference>
<keyword evidence="4 8" id="KW-1133">Transmembrane helix</keyword>
<evidence type="ECO:0000256" key="3">
    <source>
        <dbReference type="ARBA" id="ARBA00022692"/>
    </source>
</evidence>
<feature type="transmembrane region" description="Helical" evidence="8">
    <location>
        <begin position="33"/>
        <end position="51"/>
    </location>
</feature>
<keyword evidence="2" id="KW-1003">Cell membrane</keyword>
<dbReference type="GO" id="GO:0005886">
    <property type="term" value="C:plasma membrane"/>
    <property type="evidence" value="ECO:0007669"/>
    <property type="project" value="UniProtKB-SubCell"/>
</dbReference>
<evidence type="ECO:0000313" key="10">
    <source>
        <dbReference type="EMBL" id="MBC4017694.1"/>
    </source>
</evidence>
<keyword evidence="11" id="KW-1185">Reference proteome</keyword>
<keyword evidence="5" id="KW-0560">Oxidoreductase</keyword>
<feature type="transmembrane region" description="Helical" evidence="8">
    <location>
        <begin position="71"/>
        <end position="89"/>
    </location>
</feature>
<feature type="transmembrane region" description="Helical" evidence="8">
    <location>
        <begin position="454"/>
        <end position="480"/>
    </location>
</feature>
<dbReference type="Proteomes" id="UP000600101">
    <property type="component" value="Unassembled WGS sequence"/>
</dbReference>
<sequence>MPLPWFPLPWIIVFVPWAGALALLALPREKPAALVNIAISAVGLVLALGLFGHPEGEQGWTRVDALNTPLVVLAFLIGLTTAIFSAGAVAQEGFDALRLRAYHGAFQLFMGAQALALLADNMGVMWVAIEIATLASVLMVAVHGTPAAIEAAWKLFILCGVGIALALLGTIFLYLAAQPLVRHGDGGLSWAVLHRVAAQCDPGVLNLAFIFLLVGYGTKAGLVPLHAWLPDAEAEGPIAISAVLSGLLLNAALHAVLRAKAIVGAHPGTVAPGPFLIGLGLASVLLAASALWRRRDARRFFAWSSIQHMGLAAVAFGFGGATANLAGLLHMLGHSLCKSAVFFGLGHAAQLKGTQKIAGIGGLVASHPGLGWGLAIAVAAVAGLPPFALFASEFLLLTEVVARAWWWSLPLGLGVMMAAAAKVQTLQLMCFGEPTPDAPDAPARWAEATTLGPLWLHLGLALLLGLALPGPLAALLAAAARIPG</sequence>